<evidence type="ECO:0000313" key="2">
    <source>
        <dbReference type="EMBL" id="BAU18100.1"/>
    </source>
</evidence>
<dbReference type="Proteomes" id="UP000217431">
    <property type="component" value="Chromosome I"/>
</dbReference>
<feature type="domain" description="Outer membrane protein beta-barrel" evidence="1">
    <location>
        <begin position="694"/>
        <end position="984"/>
    </location>
</feature>
<gene>
    <name evidence="2" type="ORF">PIOMA14_I_1592</name>
</gene>
<protein>
    <recommendedName>
        <fullName evidence="1">Outer membrane protein beta-barrel domain-containing protein</fullName>
    </recommendedName>
</protein>
<evidence type="ECO:0000313" key="3">
    <source>
        <dbReference type="Proteomes" id="UP000217431"/>
    </source>
</evidence>
<dbReference type="InterPro" id="IPR041700">
    <property type="entry name" value="OMP_b-brl_3"/>
</dbReference>
<dbReference type="AlphaFoldDB" id="A0A0S3UKR8"/>
<accession>A0A0S3UKR8</accession>
<organism evidence="2 3">
    <name type="scientific">Prevotella intermedia</name>
    <dbReference type="NCBI Taxonomy" id="28131"/>
    <lineage>
        <taxon>Bacteria</taxon>
        <taxon>Pseudomonadati</taxon>
        <taxon>Bacteroidota</taxon>
        <taxon>Bacteroidia</taxon>
        <taxon>Bacteroidales</taxon>
        <taxon>Prevotellaceae</taxon>
        <taxon>Prevotella</taxon>
    </lineage>
</organism>
<evidence type="ECO:0000259" key="1">
    <source>
        <dbReference type="Pfam" id="PF14905"/>
    </source>
</evidence>
<sequence>MKGEYVILAFTNKQQDKIILSIRKKITSSQIIIKTKNNIPMLIKPQQLLLLLLFICIGAKAQERTILLQGYVRDAFTNGGIKNVSVILMDEDSTIIDKQTVKYIDEDKTYMESYYSFNIPASPKKYIVKAEQSGYESAFSNYNVKYIARNQSFQVPTIYMKRKSKLQQVNELDEVVVKATKVKIVFKGDTVVYNADAFNLPNGSMLDELIRQMPSVTLNSAGEIFKDGKKVDNLLLQGEKFMKGEKNQKILLRNLPAYTVKNIKFYNRTNEKNQYLGYNNEKKEFVMDVQLKKEYATGYIVNAEAGLATHKRYNTKLFGLRYTPLSRLSFFSSANNINQDLRPGSDGEWDAYKAGDGVLSFKIAGLDWFLKNTDKSVSNEFYVKTLWRDGNYDAKTITTTFLPTHNNYTASTLHTNGKETSITAQNDFIVSKSFYLYASTFFEYWKTSGTLNSKLATFQANPFNSVKNTEDLLNDVFNKNDSTIKKQLVNSNKQDSDNRFYRYGIWQTLEVSKKLPWGDNISLEAEASYVKERKKNFNGYQLQFMQTNTNETEHQYVNEPSHHYNIAAKLAYNIHLLNNWNFNASYGYQQNYQYDSFNRYRLDKLSGWTNSRHRLTDLPSTRDSLLLAMDLNNSYQTWNRFHVHSGTMRIFYDKEGRKGTTRIDFLLPLAYKYNCMNYLRSDIDTLVSRRDWLFTPTISYSFRGANGKNWQLAYNMEVTTPDLKQTIRVTDTSKPLSVYMGNGDLQNTTTHSFSASYGNIIQKLKGQYYLSADFKLFHQAVGNAMSYNTTTGIYTYQPRNINGNWTAEFNNGFSVCLDKRRIWTLENNMSLKLNNNVDFVTLNSIQSYGISKVRNFYFTDGIKLTVQKNSLRIAFIGNIDIHNSKSLNSYFKTFSVCDFYYGLAGNYTLPYDIQFATDLKMYGRRRYSDQSSNNNCLVWNASLVKTFMHDRLNISITGYDILQNISNHTYIVNGQGREETFYNNIPSYVMLTIGYRISKKP</sequence>
<proteinExistence type="predicted"/>
<reference evidence="2 3" key="1">
    <citation type="journal article" date="2016" name="DNA Res.">
        <title>The complete genome sequencing of Prevotella intermedia strain OMA14 and a subsequent fine-scale, intra-species genomic comparison reveal an unusual amplification of conjugative and mobile transposons and identify a novel Prevotella-lineage-specific repeat.</title>
        <authorList>
            <person name="Naito M."/>
            <person name="Ogura Y."/>
            <person name="Itoh T."/>
            <person name="Shoji M."/>
            <person name="Okamoto M."/>
            <person name="Hayashi T."/>
            <person name="Nakayama K."/>
        </authorList>
    </citation>
    <scope>NUCLEOTIDE SEQUENCE [LARGE SCALE GENOMIC DNA]</scope>
    <source>
        <strain evidence="2 3">OMA14</strain>
    </source>
</reference>
<dbReference type="Pfam" id="PF14905">
    <property type="entry name" value="OMP_b-brl_3"/>
    <property type="match status" value="1"/>
</dbReference>
<name>A0A0S3UKR8_PREIN</name>
<dbReference type="EMBL" id="AP014597">
    <property type="protein sequence ID" value="BAU18100.1"/>
    <property type="molecule type" value="Genomic_DNA"/>
</dbReference>
<dbReference type="SUPFAM" id="SSF56935">
    <property type="entry name" value="Porins"/>
    <property type="match status" value="1"/>
</dbReference>